<evidence type="ECO:0000259" key="1">
    <source>
        <dbReference type="Pfam" id="PF01695"/>
    </source>
</evidence>
<dbReference type="NCBIfam" id="NF005992">
    <property type="entry name" value="PRK08116.1"/>
    <property type="match status" value="1"/>
</dbReference>
<dbReference type="InterPro" id="IPR027417">
    <property type="entry name" value="P-loop_NTPase"/>
</dbReference>
<dbReference type="Pfam" id="PF01695">
    <property type="entry name" value="IstB_IS21"/>
    <property type="match status" value="1"/>
</dbReference>
<dbReference type="PANTHER" id="PTHR30050">
    <property type="entry name" value="CHROMOSOMAL REPLICATION INITIATOR PROTEIN DNAA"/>
    <property type="match status" value="1"/>
</dbReference>
<dbReference type="SUPFAM" id="SSF52540">
    <property type="entry name" value="P-loop containing nucleoside triphosphate hydrolases"/>
    <property type="match status" value="1"/>
</dbReference>
<comment type="caution">
    <text evidence="2">The sequence shown here is derived from an EMBL/GenBank/DDBJ whole genome shotgun (WGS) entry which is preliminary data.</text>
</comment>
<proteinExistence type="predicted"/>
<organism evidence="2 3">
    <name type="scientific">Candidatus Scybalocola faecigallinarum</name>
    <dbReference type="NCBI Taxonomy" id="2840941"/>
    <lineage>
        <taxon>Bacteria</taxon>
        <taxon>Bacillati</taxon>
        <taxon>Bacillota</taxon>
        <taxon>Clostridia</taxon>
        <taxon>Lachnospirales</taxon>
        <taxon>Lachnospiraceae</taxon>
        <taxon>Lachnospiraceae incertae sedis</taxon>
        <taxon>Candidatus Scybalocola (ex Gilroy et al. 2021)</taxon>
    </lineage>
</organism>
<dbReference type="CDD" id="cd00009">
    <property type="entry name" value="AAA"/>
    <property type="match status" value="1"/>
</dbReference>
<name>A0A9D1F4D4_9FIRM</name>
<keyword evidence="2" id="KW-0067">ATP-binding</keyword>
<evidence type="ECO:0000313" key="3">
    <source>
        <dbReference type="Proteomes" id="UP000823927"/>
    </source>
</evidence>
<feature type="domain" description="IstB-like ATP-binding" evidence="1">
    <location>
        <begin position="69"/>
        <end position="268"/>
    </location>
</feature>
<dbReference type="Proteomes" id="UP000823927">
    <property type="component" value="Unassembled WGS sequence"/>
</dbReference>
<dbReference type="GO" id="GO:0006260">
    <property type="term" value="P:DNA replication"/>
    <property type="evidence" value="ECO:0007669"/>
    <property type="project" value="TreeGrafter"/>
</dbReference>
<dbReference type="PANTHER" id="PTHR30050:SF4">
    <property type="entry name" value="ATP-BINDING PROTEIN RV3427C IN INSERTION SEQUENCE-RELATED"/>
    <property type="match status" value="1"/>
</dbReference>
<dbReference type="EMBL" id="DVIT01000022">
    <property type="protein sequence ID" value="HIS47110.1"/>
    <property type="molecule type" value="Genomic_DNA"/>
</dbReference>
<accession>A0A9D1F4D4</accession>
<sequence length="284" mass="33145">MKEIVEETLKKLATPAENAEEDYIGEDGLLYCGKCHMPKEAYFSQELAQRFGMKTHPKECDCQRKVREQAEVLREQSRHTEAVRSLKEQCFSERAMQEWNFQRDHEDSKNTETARFYVKHWEKMKRDNIGLLFWGAVGTGKSFLAGCIANALLEQEIPVRMTNFEEVLNDLSSNFSEKNEYIKSLCRFPLLILDDFGMERGTEYGLEQIYAVIDGRYRSGKPLIVTTNLTLNELNNPRDTAHARIYDRLKEMCVPLNFSGESRRRMTAQEKLNWLKEQMKGEVM</sequence>
<reference evidence="2" key="1">
    <citation type="submission" date="2020-10" db="EMBL/GenBank/DDBJ databases">
        <authorList>
            <person name="Gilroy R."/>
        </authorList>
    </citation>
    <scope>NUCLEOTIDE SEQUENCE</scope>
    <source>
        <strain evidence="2">CHK178-757</strain>
    </source>
</reference>
<dbReference type="Gene3D" id="3.40.50.300">
    <property type="entry name" value="P-loop containing nucleotide triphosphate hydrolases"/>
    <property type="match status" value="1"/>
</dbReference>
<gene>
    <name evidence="2" type="ORF">IAB46_06035</name>
</gene>
<evidence type="ECO:0000313" key="2">
    <source>
        <dbReference type="EMBL" id="HIS47110.1"/>
    </source>
</evidence>
<protein>
    <submittedName>
        <fullName evidence="2">ATP-binding protein</fullName>
    </submittedName>
</protein>
<reference evidence="2" key="2">
    <citation type="journal article" date="2021" name="PeerJ">
        <title>Extensive microbial diversity within the chicken gut microbiome revealed by metagenomics and culture.</title>
        <authorList>
            <person name="Gilroy R."/>
            <person name="Ravi A."/>
            <person name="Getino M."/>
            <person name="Pursley I."/>
            <person name="Horton D.L."/>
            <person name="Alikhan N.F."/>
            <person name="Baker D."/>
            <person name="Gharbi K."/>
            <person name="Hall N."/>
            <person name="Watson M."/>
            <person name="Adriaenssens E.M."/>
            <person name="Foster-Nyarko E."/>
            <person name="Jarju S."/>
            <person name="Secka A."/>
            <person name="Antonio M."/>
            <person name="Oren A."/>
            <person name="Chaudhuri R.R."/>
            <person name="La Ragione R."/>
            <person name="Hildebrand F."/>
            <person name="Pallen M.J."/>
        </authorList>
    </citation>
    <scope>NUCLEOTIDE SEQUENCE</scope>
    <source>
        <strain evidence="2">CHK178-757</strain>
    </source>
</reference>
<dbReference type="AlphaFoldDB" id="A0A9D1F4D4"/>
<keyword evidence="2" id="KW-0547">Nucleotide-binding</keyword>
<dbReference type="InterPro" id="IPR002611">
    <property type="entry name" value="IstB_ATP-bd"/>
</dbReference>
<dbReference type="GO" id="GO:0005524">
    <property type="term" value="F:ATP binding"/>
    <property type="evidence" value="ECO:0007669"/>
    <property type="project" value="UniProtKB-KW"/>
</dbReference>